<keyword evidence="1" id="KW-0812">Transmembrane</keyword>
<reference evidence="2 3" key="1">
    <citation type="journal article" date="2018" name="Nat. Genet.">
        <title>The Rosa genome provides new insights in the design of modern roses.</title>
        <authorList>
            <person name="Bendahmane M."/>
        </authorList>
    </citation>
    <scope>NUCLEOTIDE SEQUENCE [LARGE SCALE GENOMIC DNA]</scope>
    <source>
        <strain evidence="3">cv. Old Blush</strain>
    </source>
</reference>
<evidence type="ECO:0000313" key="3">
    <source>
        <dbReference type="Proteomes" id="UP000238479"/>
    </source>
</evidence>
<organism evidence="2 3">
    <name type="scientific">Rosa chinensis</name>
    <name type="common">China rose</name>
    <dbReference type="NCBI Taxonomy" id="74649"/>
    <lineage>
        <taxon>Eukaryota</taxon>
        <taxon>Viridiplantae</taxon>
        <taxon>Streptophyta</taxon>
        <taxon>Embryophyta</taxon>
        <taxon>Tracheophyta</taxon>
        <taxon>Spermatophyta</taxon>
        <taxon>Magnoliopsida</taxon>
        <taxon>eudicotyledons</taxon>
        <taxon>Gunneridae</taxon>
        <taxon>Pentapetalae</taxon>
        <taxon>rosids</taxon>
        <taxon>fabids</taxon>
        <taxon>Rosales</taxon>
        <taxon>Rosaceae</taxon>
        <taxon>Rosoideae</taxon>
        <taxon>Rosoideae incertae sedis</taxon>
        <taxon>Rosa</taxon>
    </lineage>
</organism>
<dbReference type="AlphaFoldDB" id="A0A2P6SCX6"/>
<evidence type="ECO:0000313" key="2">
    <source>
        <dbReference type="EMBL" id="PRQ56528.1"/>
    </source>
</evidence>
<dbReference type="Gramene" id="PRQ56528">
    <property type="protein sequence ID" value="PRQ56528"/>
    <property type="gene ID" value="RchiOBHm_Chr1g0337381"/>
</dbReference>
<dbReference type="EMBL" id="PDCK01000039">
    <property type="protein sequence ID" value="PRQ56528.1"/>
    <property type="molecule type" value="Genomic_DNA"/>
</dbReference>
<keyword evidence="3" id="KW-1185">Reference proteome</keyword>
<sequence>MIVHQAGSMGFTIEYDSSPLVELVSKLISESHPLYTLINGCRSLLSADWNCQLVHVYQEPHILQDPHCLSQGYLLLLLLVPPKCGDLFLFLICCVWVFYPLCIKKEKLR</sequence>
<gene>
    <name evidence="2" type="ORF">RchiOBHm_Chr1g0337381</name>
</gene>
<protein>
    <recommendedName>
        <fullName evidence="4">RNase H type-1 domain-containing protein</fullName>
    </recommendedName>
</protein>
<keyword evidence="1" id="KW-0472">Membrane</keyword>
<name>A0A2P6SCX6_ROSCH</name>
<feature type="transmembrane region" description="Helical" evidence="1">
    <location>
        <begin position="87"/>
        <end position="103"/>
    </location>
</feature>
<evidence type="ECO:0000256" key="1">
    <source>
        <dbReference type="SAM" id="Phobius"/>
    </source>
</evidence>
<evidence type="ECO:0008006" key="4">
    <source>
        <dbReference type="Google" id="ProtNLM"/>
    </source>
</evidence>
<keyword evidence="1" id="KW-1133">Transmembrane helix</keyword>
<dbReference type="Proteomes" id="UP000238479">
    <property type="component" value="Chromosome 1"/>
</dbReference>
<accession>A0A2P6SCX6</accession>
<comment type="caution">
    <text evidence="2">The sequence shown here is derived from an EMBL/GenBank/DDBJ whole genome shotgun (WGS) entry which is preliminary data.</text>
</comment>
<proteinExistence type="predicted"/>